<protein>
    <submittedName>
        <fullName evidence="1">Uncharacterized protein</fullName>
    </submittedName>
</protein>
<evidence type="ECO:0000313" key="2">
    <source>
        <dbReference type="Proteomes" id="UP000321353"/>
    </source>
</evidence>
<dbReference type="Proteomes" id="UP000321353">
    <property type="component" value="Chromosome"/>
</dbReference>
<gene>
    <name evidence="1" type="ORF">Mal15_13110</name>
</gene>
<reference evidence="1 2" key="1">
    <citation type="submission" date="2019-02" db="EMBL/GenBank/DDBJ databases">
        <title>Planctomycetal bacteria perform biofilm scaping via a novel small molecule.</title>
        <authorList>
            <person name="Jeske O."/>
            <person name="Boedeker C."/>
            <person name="Wiegand S."/>
            <person name="Breitling P."/>
            <person name="Kallscheuer N."/>
            <person name="Jogler M."/>
            <person name="Rohde M."/>
            <person name="Petersen J."/>
            <person name="Medema M.H."/>
            <person name="Surup F."/>
            <person name="Jogler C."/>
        </authorList>
    </citation>
    <scope>NUCLEOTIDE SEQUENCE [LARGE SCALE GENOMIC DNA]</scope>
    <source>
        <strain evidence="1 2">Mal15</strain>
    </source>
</reference>
<dbReference type="KEGG" id="smam:Mal15_13110"/>
<keyword evidence="2" id="KW-1185">Reference proteome</keyword>
<dbReference type="AlphaFoldDB" id="A0A5B9M809"/>
<dbReference type="EMBL" id="CP036264">
    <property type="protein sequence ID" value="QEF97272.1"/>
    <property type="molecule type" value="Genomic_DNA"/>
</dbReference>
<organism evidence="1 2">
    <name type="scientific">Stieleria maiorica</name>
    <dbReference type="NCBI Taxonomy" id="2795974"/>
    <lineage>
        <taxon>Bacteria</taxon>
        <taxon>Pseudomonadati</taxon>
        <taxon>Planctomycetota</taxon>
        <taxon>Planctomycetia</taxon>
        <taxon>Pirellulales</taxon>
        <taxon>Pirellulaceae</taxon>
        <taxon>Stieleria</taxon>
    </lineage>
</organism>
<name>A0A5B9M809_9BACT</name>
<evidence type="ECO:0000313" key="1">
    <source>
        <dbReference type="EMBL" id="QEF97272.1"/>
    </source>
</evidence>
<accession>A0A5B9M809</accession>
<proteinExistence type="predicted"/>
<sequence length="66" mass="7521">MIGRLCGMRAEGVFIRGSCFPSTLHVIQFYLRRVSLHQKLHSWECHALASVATSVLLLWAHNARFP</sequence>